<protein>
    <submittedName>
        <fullName evidence="4">TetR family transcriptional regulator</fullName>
    </submittedName>
</protein>
<dbReference type="SUPFAM" id="SSF48498">
    <property type="entry name" value="Tetracyclin repressor-like, C-terminal domain"/>
    <property type="match status" value="1"/>
</dbReference>
<proteinExistence type="predicted"/>
<feature type="domain" description="Tetracyclin repressor-like C-terminal" evidence="3">
    <location>
        <begin position="45"/>
        <end position="143"/>
    </location>
</feature>
<dbReference type="InterPro" id="IPR036271">
    <property type="entry name" value="Tet_transcr_reg_TetR-rel_C_sf"/>
</dbReference>
<evidence type="ECO:0000256" key="1">
    <source>
        <dbReference type="ARBA" id="ARBA00023015"/>
    </source>
</evidence>
<keyword evidence="5" id="KW-1185">Reference proteome</keyword>
<dbReference type="Pfam" id="PF16925">
    <property type="entry name" value="TetR_C_13"/>
    <property type="match status" value="1"/>
</dbReference>
<dbReference type="EMBL" id="FCOB02000001">
    <property type="protein sequence ID" value="SAK39758.1"/>
    <property type="molecule type" value="Genomic_DNA"/>
</dbReference>
<evidence type="ECO:0000256" key="2">
    <source>
        <dbReference type="ARBA" id="ARBA00023163"/>
    </source>
</evidence>
<sequence length="156" mass="17854">MAFQSMYNNFEGRETLAKEVLEWRHRGVIEELTARIAAVEGVDAKLKTIFDWHEVWFTSEVFSGCLFERAIAEYGMSEPDVSDVAVRHKKALLNLFEEVLREEFDAGEAKRLASVILMLIDGATAHARAFRDPRMARQAWRAMQALLAEARQRSAH</sequence>
<dbReference type="Gene3D" id="1.10.357.10">
    <property type="entry name" value="Tetracycline Repressor, domain 2"/>
    <property type="match status" value="1"/>
</dbReference>
<accession>A0A157Z2J8</accession>
<keyword evidence="2" id="KW-0804">Transcription</keyword>
<keyword evidence="1" id="KW-0805">Transcription regulation</keyword>
<gene>
    <name evidence="4" type="ORF">AWB83_00115</name>
</gene>
<dbReference type="STRING" id="1777144.AWB83_00115"/>
<dbReference type="Proteomes" id="UP000054978">
    <property type="component" value="Unassembled WGS sequence"/>
</dbReference>
<evidence type="ECO:0000313" key="4">
    <source>
        <dbReference type="EMBL" id="SAK39758.1"/>
    </source>
</evidence>
<dbReference type="PANTHER" id="PTHR47506">
    <property type="entry name" value="TRANSCRIPTIONAL REGULATORY PROTEIN"/>
    <property type="match status" value="1"/>
</dbReference>
<evidence type="ECO:0000259" key="3">
    <source>
        <dbReference type="Pfam" id="PF16925"/>
    </source>
</evidence>
<name>A0A157Z2J8_9BURK</name>
<evidence type="ECO:0000313" key="5">
    <source>
        <dbReference type="Proteomes" id="UP000054978"/>
    </source>
</evidence>
<organism evidence="4 5">
    <name type="scientific">Caballeronia ptereochthonis</name>
    <dbReference type="NCBI Taxonomy" id="1777144"/>
    <lineage>
        <taxon>Bacteria</taxon>
        <taxon>Pseudomonadati</taxon>
        <taxon>Pseudomonadota</taxon>
        <taxon>Betaproteobacteria</taxon>
        <taxon>Burkholderiales</taxon>
        <taxon>Burkholderiaceae</taxon>
        <taxon>Caballeronia</taxon>
    </lineage>
</organism>
<reference evidence="4" key="1">
    <citation type="submission" date="2016-01" db="EMBL/GenBank/DDBJ databases">
        <authorList>
            <person name="Peeters C."/>
        </authorList>
    </citation>
    <scope>NUCLEOTIDE SEQUENCE [LARGE SCALE GENOMIC DNA]</scope>
    <source>
        <strain evidence="4">LMG 29326</strain>
    </source>
</reference>
<dbReference type="PANTHER" id="PTHR47506:SF1">
    <property type="entry name" value="HTH-TYPE TRANSCRIPTIONAL REGULATOR YJDC"/>
    <property type="match status" value="1"/>
</dbReference>
<comment type="caution">
    <text evidence="4">The sequence shown here is derived from an EMBL/GenBank/DDBJ whole genome shotgun (WGS) entry which is preliminary data.</text>
</comment>
<dbReference type="InterPro" id="IPR011075">
    <property type="entry name" value="TetR_C"/>
</dbReference>
<dbReference type="AlphaFoldDB" id="A0A157Z2J8"/>